<keyword evidence="3" id="KW-1185">Reference proteome</keyword>
<comment type="caution">
    <text evidence="2">The sequence shown here is derived from an EMBL/GenBank/DDBJ whole genome shotgun (WGS) entry which is preliminary data.</text>
</comment>
<accession>A0ABN9RT04</accession>
<feature type="non-terminal residue" evidence="2">
    <location>
        <position position="1"/>
    </location>
</feature>
<sequence length="228" mass="23631">EHAPDDACEIGMAAQSTAGSASPGSPPASEAPIAILEPPPRSRSQSVLADRLAWAGPLVEVGAGSVRTALAGLSVTAEAVLEGLSAARDAGRPSKATHWVLSDVDAVLKACREAGIGEANDHHRRACLGQFVVAKEVDNADDTVNCYVPSLGRNVWFAARALSKTSLEPTPALRAPAPGPPRPSRCGGTRRRRTTWPSARSADGAARASVISPPRACRRTTRVGVARP</sequence>
<protein>
    <submittedName>
        <fullName evidence="2">Uncharacterized protein</fullName>
    </submittedName>
</protein>
<evidence type="ECO:0000313" key="3">
    <source>
        <dbReference type="Proteomes" id="UP001189429"/>
    </source>
</evidence>
<reference evidence="2" key="1">
    <citation type="submission" date="2023-10" db="EMBL/GenBank/DDBJ databases">
        <authorList>
            <person name="Chen Y."/>
            <person name="Shah S."/>
            <person name="Dougan E. K."/>
            <person name="Thang M."/>
            <person name="Chan C."/>
        </authorList>
    </citation>
    <scope>NUCLEOTIDE SEQUENCE [LARGE SCALE GENOMIC DNA]</scope>
</reference>
<dbReference type="Proteomes" id="UP001189429">
    <property type="component" value="Unassembled WGS sequence"/>
</dbReference>
<organism evidence="2 3">
    <name type="scientific">Prorocentrum cordatum</name>
    <dbReference type="NCBI Taxonomy" id="2364126"/>
    <lineage>
        <taxon>Eukaryota</taxon>
        <taxon>Sar</taxon>
        <taxon>Alveolata</taxon>
        <taxon>Dinophyceae</taxon>
        <taxon>Prorocentrales</taxon>
        <taxon>Prorocentraceae</taxon>
        <taxon>Prorocentrum</taxon>
    </lineage>
</organism>
<evidence type="ECO:0000313" key="2">
    <source>
        <dbReference type="EMBL" id="CAK0822249.1"/>
    </source>
</evidence>
<gene>
    <name evidence="2" type="ORF">PCOR1329_LOCUS23318</name>
</gene>
<proteinExistence type="predicted"/>
<evidence type="ECO:0000256" key="1">
    <source>
        <dbReference type="SAM" id="MobiDB-lite"/>
    </source>
</evidence>
<feature type="compositionally biased region" description="Low complexity" evidence="1">
    <location>
        <begin position="13"/>
        <end position="36"/>
    </location>
</feature>
<feature type="region of interest" description="Disordered" evidence="1">
    <location>
        <begin position="1"/>
        <end position="41"/>
    </location>
</feature>
<feature type="region of interest" description="Disordered" evidence="1">
    <location>
        <begin position="168"/>
        <end position="228"/>
    </location>
</feature>
<name>A0ABN9RT04_9DINO</name>
<dbReference type="EMBL" id="CAUYUJ010007881">
    <property type="protein sequence ID" value="CAK0822249.1"/>
    <property type="molecule type" value="Genomic_DNA"/>
</dbReference>
<feature type="compositionally biased region" description="Low complexity" evidence="1">
    <location>
        <begin position="198"/>
        <end position="209"/>
    </location>
</feature>